<dbReference type="KEGG" id="fop:FNB79_13585"/>
<dbReference type="GO" id="GO:0009279">
    <property type="term" value="C:cell outer membrane"/>
    <property type="evidence" value="ECO:0007669"/>
    <property type="project" value="UniProtKB-SubCell"/>
</dbReference>
<dbReference type="GO" id="GO:0015562">
    <property type="term" value="F:efflux transmembrane transporter activity"/>
    <property type="evidence" value="ECO:0007669"/>
    <property type="project" value="InterPro"/>
</dbReference>
<keyword evidence="5" id="KW-0812">Transmembrane</keyword>
<dbReference type="Pfam" id="PF02321">
    <property type="entry name" value="OEP"/>
    <property type="match status" value="2"/>
</dbReference>
<evidence type="ECO:0000256" key="6">
    <source>
        <dbReference type="ARBA" id="ARBA00023136"/>
    </source>
</evidence>
<dbReference type="Gene3D" id="1.20.1600.10">
    <property type="entry name" value="Outer membrane efflux proteins (OEP)"/>
    <property type="match status" value="1"/>
</dbReference>
<dbReference type="PANTHER" id="PTHR30026">
    <property type="entry name" value="OUTER MEMBRANE PROTEIN TOLC"/>
    <property type="match status" value="1"/>
</dbReference>
<organism evidence="10 11">
    <name type="scientific">Formosa sediminum</name>
    <dbReference type="NCBI Taxonomy" id="2594004"/>
    <lineage>
        <taxon>Bacteria</taxon>
        <taxon>Pseudomonadati</taxon>
        <taxon>Bacteroidota</taxon>
        <taxon>Flavobacteriia</taxon>
        <taxon>Flavobacteriales</taxon>
        <taxon>Flavobacteriaceae</taxon>
        <taxon>Formosa</taxon>
    </lineage>
</organism>
<feature type="coiled-coil region" evidence="8">
    <location>
        <begin position="330"/>
        <end position="357"/>
    </location>
</feature>
<sequence length="445" mass="49778">MKIILHILCFFSVAVAFAQTATEEAENQSKIWSLEDCITYAIENNITVKDADLDKDISEVNYDKSKSSRLPNLFGSASQNFTNGNSIDPITSDYVTDQVYSTNLGATSTMTLYQGSQISNQIKQDKLLVDQNSFLVEEAKNNIIISILENYLQLLYAKEGITIAEKNLEASEKEVLRAKARLDAGSIALNDYTEAQSQAATNKYNVITAKNDYQQYVIDLKQLLELGPEDTIEIEDVDDDMALINLEMDKMNIYYKALNVLPEMNASDLNIEINEKDLDIAKGAYMPTVSLVGTLGSGYTSISDINFSRQLDINFNQSVGVSVSIPIFNRNETKAAVKTAEINIEKAQIEKQSTEKEIYKKVETAYQNALSAQEQIIAAEASQEAALQSYNLAKIKYELGELSTTDLIINQNTYTAAQLNYIQAKYLNILYHQLLQFYQGNDIKL</sequence>
<dbReference type="InterPro" id="IPR051906">
    <property type="entry name" value="TolC-like"/>
</dbReference>
<feature type="signal peptide" evidence="9">
    <location>
        <begin position="1"/>
        <end position="18"/>
    </location>
</feature>
<evidence type="ECO:0000256" key="8">
    <source>
        <dbReference type="SAM" id="Coils"/>
    </source>
</evidence>
<evidence type="ECO:0000256" key="3">
    <source>
        <dbReference type="ARBA" id="ARBA00022448"/>
    </source>
</evidence>
<keyword evidence="6" id="KW-0472">Membrane</keyword>
<evidence type="ECO:0000256" key="9">
    <source>
        <dbReference type="SAM" id="SignalP"/>
    </source>
</evidence>
<evidence type="ECO:0000256" key="5">
    <source>
        <dbReference type="ARBA" id="ARBA00022692"/>
    </source>
</evidence>
<comment type="subcellular location">
    <subcellularLocation>
        <location evidence="1">Cell outer membrane</location>
    </subcellularLocation>
</comment>
<feature type="chain" id="PRO_5021929129" evidence="9">
    <location>
        <begin position="19"/>
        <end position="445"/>
    </location>
</feature>
<dbReference type="PANTHER" id="PTHR30026:SF20">
    <property type="entry name" value="OUTER MEMBRANE PROTEIN TOLC"/>
    <property type="match status" value="1"/>
</dbReference>
<dbReference type="RefSeq" id="WP_143381839.1">
    <property type="nucleotide sequence ID" value="NZ_CP041637.1"/>
</dbReference>
<dbReference type="OrthoDB" id="9811587at2"/>
<evidence type="ECO:0000256" key="7">
    <source>
        <dbReference type="ARBA" id="ARBA00023237"/>
    </source>
</evidence>
<evidence type="ECO:0000313" key="10">
    <source>
        <dbReference type="EMBL" id="QDO94957.1"/>
    </source>
</evidence>
<protein>
    <submittedName>
        <fullName evidence="10">TolC family protein</fullName>
    </submittedName>
</protein>
<dbReference type="SUPFAM" id="SSF56954">
    <property type="entry name" value="Outer membrane efflux proteins (OEP)"/>
    <property type="match status" value="1"/>
</dbReference>
<accession>A0A516GTW5</accession>
<dbReference type="AlphaFoldDB" id="A0A516GTW5"/>
<gene>
    <name evidence="10" type="ORF">FNB79_13585</name>
</gene>
<comment type="similarity">
    <text evidence="2">Belongs to the outer membrane factor (OMF) (TC 1.B.17) family.</text>
</comment>
<dbReference type="GO" id="GO:0015288">
    <property type="term" value="F:porin activity"/>
    <property type="evidence" value="ECO:0007669"/>
    <property type="project" value="TreeGrafter"/>
</dbReference>
<dbReference type="InterPro" id="IPR003423">
    <property type="entry name" value="OMP_efflux"/>
</dbReference>
<keyword evidence="3" id="KW-0813">Transport</keyword>
<keyword evidence="7" id="KW-0998">Cell outer membrane</keyword>
<keyword evidence="4" id="KW-1134">Transmembrane beta strand</keyword>
<name>A0A516GTW5_9FLAO</name>
<dbReference type="Proteomes" id="UP000319209">
    <property type="component" value="Chromosome"/>
</dbReference>
<dbReference type="GO" id="GO:1990281">
    <property type="term" value="C:efflux pump complex"/>
    <property type="evidence" value="ECO:0007669"/>
    <property type="project" value="TreeGrafter"/>
</dbReference>
<keyword evidence="8" id="KW-0175">Coiled coil</keyword>
<keyword evidence="11" id="KW-1185">Reference proteome</keyword>
<evidence type="ECO:0000256" key="2">
    <source>
        <dbReference type="ARBA" id="ARBA00007613"/>
    </source>
</evidence>
<keyword evidence="9" id="KW-0732">Signal</keyword>
<evidence type="ECO:0000313" key="11">
    <source>
        <dbReference type="Proteomes" id="UP000319209"/>
    </source>
</evidence>
<proteinExistence type="inferred from homology"/>
<evidence type="ECO:0000256" key="4">
    <source>
        <dbReference type="ARBA" id="ARBA00022452"/>
    </source>
</evidence>
<dbReference type="EMBL" id="CP041637">
    <property type="protein sequence ID" value="QDO94957.1"/>
    <property type="molecule type" value="Genomic_DNA"/>
</dbReference>
<reference evidence="10 11" key="1">
    <citation type="submission" date="2019-07" db="EMBL/GenBank/DDBJ databases">
        <title>Genome sequencing for Formosa sp. PS13.</title>
        <authorList>
            <person name="Park S.-J."/>
        </authorList>
    </citation>
    <scope>NUCLEOTIDE SEQUENCE [LARGE SCALE GENOMIC DNA]</scope>
    <source>
        <strain evidence="10 11">PS13</strain>
    </source>
</reference>
<evidence type="ECO:0000256" key="1">
    <source>
        <dbReference type="ARBA" id="ARBA00004442"/>
    </source>
</evidence>